<feature type="compositionally biased region" description="Low complexity" evidence="1">
    <location>
        <begin position="305"/>
        <end position="314"/>
    </location>
</feature>
<dbReference type="AlphaFoldDB" id="S0BE41"/>
<feature type="region of interest" description="Disordered" evidence="1">
    <location>
        <begin position="159"/>
        <end position="339"/>
    </location>
</feature>
<evidence type="ECO:0000313" key="3">
    <source>
        <dbReference type="Proteomes" id="UP000013776"/>
    </source>
</evidence>
<name>S0BE41_TAPDE</name>
<dbReference type="InterPro" id="IPR045342">
    <property type="entry name" value="Etd1"/>
</dbReference>
<feature type="compositionally biased region" description="Polar residues" evidence="1">
    <location>
        <begin position="169"/>
        <end position="213"/>
    </location>
</feature>
<comment type="caution">
    <text evidence="2">The sequence shown here is derived from an EMBL/GenBank/DDBJ whole genome shotgun (WGS) entry which is preliminary data.</text>
</comment>
<evidence type="ECO:0000256" key="1">
    <source>
        <dbReference type="SAM" id="MobiDB-lite"/>
    </source>
</evidence>
<dbReference type="GO" id="GO:0005096">
    <property type="term" value="F:GTPase activator activity"/>
    <property type="evidence" value="ECO:0007669"/>
    <property type="project" value="InterPro"/>
</dbReference>
<evidence type="ECO:0000313" key="2">
    <source>
        <dbReference type="EMBL" id="CCG81548.1"/>
    </source>
</evidence>
<dbReference type="EMBL" id="CAHR02000044">
    <property type="protein sequence ID" value="CCG81548.1"/>
    <property type="molecule type" value="Genomic_DNA"/>
</dbReference>
<proteinExistence type="predicted"/>
<dbReference type="Pfam" id="PF20162">
    <property type="entry name" value="Etd1"/>
    <property type="match status" value="1"/>
</dbReference>
<organism evidence="2 3">
    <name type="scientific">Taphrina deformans (strain PYCC 5710 / ATCC 11124 / CBS 356.35 / IMI 108563 / JCM 9778 / NBRC 8474)</name>
    <name type="common">Peach leaf curl fungus</name>
    <name type="synonym">Lalaria deformans</name>
    <dbReference type="NCBI Taxonomy" id="1097556"/>
    <lineage>
        <taxon>Eukaryota</taxon>
        <taxon>Fungi</taxon>
        <taxon>Dikarya</taxon>
        <taxon>Ascomycota</taxon>
        <taxon>Taphrinomycotina</taxon>
        <taxon>Taphrinomycetes</taxon>
        <taxon>Taphrinales</taxon>
        <taxon>Taphrinaceae</taxon>
        <taxon>Taphrina</taxon>
    </lineage>
</organism>
<protein>
    <submittedName>
        <fullName evidence="2">Uncharacterized protein</fullName>
    </submittedName>
</protein>
<dbReference type="Proteomes" id="UP000013776">
    <property type="component" value="Unassembled WGS sequence"/>
</dbReference>
<keyword evidence="3" id="KW-1185">Reference proteome</keyword>
<dbReference type="eggNOG" id="ENOG502R8XW">
    <property type="taxonomic scope" value="Eukaryota"/>
</dbReference>
<reference evidence="2 3" key="1">
    <citation type="journal article" date="2013" name="MBio">
        <title>Genome sequencing of the plant pathogen Taphrina deformans, the causal agent of peach leaf curl.</title>
        <authorList>
            <person name="Cisse O.H."/>
            <person name="Almeida J.M.G.C.F."/>
            <person name="Fonseca A."/>
            <person name="Kumar A.A."/>
            <person name="Salojaervi J."/>
            <person name="Overmyer K."/>
            <person name="Hauser P.M."/>
            <person name="Pagni M."/>
        </authorList>
    </citation>
    <scope>NUCLEOTIDE SEQUENCE [LARGE SCALE GENOMIC DNA]</scope>
    <source>
        <strain evidence="3">PYCC 5710 / ATCC 11124 / CBS 356.35 / IMI 108563 / JCM 9778 / NBRC 8474</strain>
    </source>
</reference>
<accession>S0BE41</accession>
<gene>
    <name evidence="2" type="ORF">TAPDE_001391</name>
</gene>
<dbReference type="VEuPathDB" id="FungiDB:TAPDE_001391"/>
<dbReference type="GO" id="GO:1902412">
    <property type="term" value="P:regulation of mitotic cytokinesis"/>
    <property type="evidence" value="ECO:0007669"/>
    <property type="project" value="InterPro"/>
</dbReference>
<sequence>MNHTTSNLYVSRSQVSDEVMRRTADPKAVEILGLKDDSHWRPVFGTLEEGSNIRRLYPAKTKGRTHLAAVSSSRTNMLYRPRSCSNSSVESHLDDENLLNVDVKCHTSPFAKQFDQQKGVDKVPVIGALAERGPGPDVSGHCRSVSEDTTYGTMNKADFPPIHEKDVTPDQNPSLSASTISCMPTNGSSRASFQPYTSRPQVGYRQTSASSMSKVLPSNGRAKGHNRNESVVSIWTVDSSPESARSSPPLNRRKPLPLQFRPPMPDFDTGMATAPPGRSFDILHDEPNSSSIEGSTAKRPPIPPRTSSRQSSNNSDRRRSMPASHHMLKTMSQPSESWDDDFGGLDLHVPASVRQAQNTVRGHLSQFRQFSELIAELKRLRIKQLQRPSQRLPEDHQFWRELDGLVAISSRGEQVTEHEQRRQQVPVEDETVSQILGQVRRDGRKVRLDERLLTNLIEKAYYLVEDIKEVTRDEGL</sequence>
<feature type="compositionally biased region" description="Polar residues" evidence="1">
    <location>
        <begin position="229"/>
        <end position="249"/>
    </location>
</feature>
<dbReference type="OrthoDB" id="5346713at2759"/>